<evidence type="ECO:0000313" key="4">
    <source>
        <dbReference type="EMBL" id="HAE25553.1"/>
    </source>
</evidence>
<evidence type="ECO:0000256" key="2">
    <source>
        <dbReference type="SAM" id="SignalP"/>
    </source>
</evidence>
<proteinExistence type="predicted"/>
<comment type="caution">
    <text evidence="4">The sequence shown here is derived from an EMBL/GenBank/DDBJ whole genome shotgun (WGS) entry which is preliminary data.</text>
</comment>
<dbReference type="GO" id="GO:0042834">
    <property type="term" value="F:peptidoglycan binding"/>
    <property type="evidence" value="ECO:0007669"/>
    <property type="project" value="InterPro"/>
</dbReference>
<organism evidence="4 5">
    <name type="scientific">Hyphomonas adhaerens</name>
    <dbReference type="NCBI Taxonomy" id="81029"/>
    <lineage>
        <taxon>Bacteria</taxon>
        <taxon>Pseudomonadati</taxon>
        <taxon>Pseudomonadota</taxon>
        <taxon>Alphaproteobacteria</taxon>
        <taxon>Hyphomonadales</taxon>
        <taxon>Hyphomonadaceae</taxon>
        <taxon>Hyphomonas</taxon>
    </lineage>
</organism>
<sequence>MTGPKVPKRAVRLALLSSVAIAGGSVAQSAYAQVIQDRFLSRVQATERGDCATISVEFNMPVQYQSHFPESGGRDLRISVQPLNFNRFGQSTAGSSESVRPPTSKVAGIQQITYDVLDPSGPTLTLQFGHEVNWTVESDNDVSRIIIQVSSAGVNGCEAGAADSQSQNQVALAKSVLAVTRIVPQALDPNGYYAINLASTRGDKLDPAEIKQVSAFSDYVGYTYVAEENGATWARLRLGTFATRREAEEALAGLSADYPDAWIVRLDRRERDYVYRAWSAARAVLGGGGASITTQLPVRPEAEAMLADARAKFAEENYPEVVRLTNSILQMPENAASPAAQELLGIAREKAGQLAHAKAEYEIFLQKYPNDPAAPRVRQRLSVLVTGEEAPETMAASGGSDSGRPKIHSDATGSLSVLYQRDESGYRFQDSPVVGGPDVNPDPIETNQVNLNEMLYGADLNLSLGTDRNEALLRFSGLYRDDFTSIRPRDETSISSLYLDISDRKLDASMRLGRQTRNTGGVFGRFDGAYAGIQLTDRIKVNGAAGFPVQSSRDMSVKTDRRFFATSLDYSVIPDVLDTTVYVLDQTYGDLNDRQAAGFEFRYFQANRTAYGVFDYDTHFGEMNLALLNGTLKFKDDSSVTVALDYRRSPFLTSQNAIFGQMVTDPNDLLGTYTEEEIYQLAKDRTAYSRSAYVSLAKPLTQKLQLNFDIIASNVSGTKASSGVEAQPPTGTEVYYSTQLVASDLFKQGAIAIFGLRYADLANSTQMSYQFNGRLPVTRSLRISPRLRIDDRSSVDGTFSRTSGRGSLAATWSPKRMLQFEFEGGGVFSDGTNKFGTSEERGYFLSLGVRKDF</sequence>
<evidence type="ECO:0000259" key="3">
    <source>
        <dbReference type="Pfam" id="PF05036"/>
    </source>
</evidence>
<accession>A0A3B9GT11</accession>
<feature type="domain" description="SPOR" evidence="3">
    <location>
        <begin position="191"/>
        <end position="265"/>
    </location>
</feature>
<dbReference type="RefSeq" id="WP_272986188.1">
    <property type="nucleotide sequence ID" value="NZ_CALCOC010000064.1"/>
</dbReference>
<feature type="region of interest" description="Disordered" evidence="1">
    <location>
        <begin position="388"/>
        <end position="410"/>
    </location>
</feature>
<feature type="signal peptide" evidence="2">
    <location>
        <begin position="1"/>
        <end position="32"/>
    </location>
</feature>
<feature type="chain" id="PRO_5017611570" description="SPOR domain-containing protein" evidence="2">
    <location>
        <begin position="33"/>
        <end position="853"/>
    </location>
</feature>
<dbReference type="Proteomes" id="UP000259610">
    <property type="component" value="Unassembled WGS sequence"/>
</dbReference>
<dbReference type="InterPro" id="IPR011990">
    <property type="entry name" value="TPR-like_helical_dom_sf"/>
</dbReference>
<evidence type="ECO:0000313" key="5">
    <source>
        <dbReference type="Proteomes" id="UP000259610"/>
    </source>
</evidence>
<keyword evidence="2" id="KW-0732">Signal</keyword>
<dbReference type="InterPro" id="IPR007730">
    <property type="entry name" value="SPOR-like_dom"/>
</dbReference>
<name>A0A3B9GT11_9PROT</name>
<evidence type="ECO:0000256" key="1">
    <source>
        <dbReference type="SAM" id="MobiDB-lite"/>
    </source>
</evidence>
<dbReference type="Gene3D" id="1.25.40.10">
    <property type="entry name" value="Tetratricopeptide repeat domain"/>
    <property type="match status" value="1"/>
</dbReference>
<dbReference type="Gene3D" id="3.30.70.1070">
    <property type="entry name" value="Sporulation related repeat"/>
    <property type="match status" value="1"/>
</dbReference>
<reference evidence="4 5" key="1">
    <citation type="journal article" date="2018" name="Nat. Biotechnol.">
        <title>A standardized bacterial taxonomy based on genome phylogeny substantially revises the tree of life.</title>
        <authorList>
            <person name="Parks D.H."/>
            <person name="Chuvochina M."/>
            <person name="Waite D.W."/>
            <person name="Rinke C."/>
            <person name="Skarshewski A."/>
            <person name="Chaumeil P.A."/>
            <person name="Hugenholtz P."/>
        </authorList>
    </citation>
    <scope>NUCLEOTIDE SEQUENCE [LARGE SCALE GENOMIC DNA]</scope>
    <source>
        <strain evidence="4">UBA8733</strain>
    </source>
</reference>
<dbReference type="AlphaFoldDB" id="A0A3B9GT11"/>
<gene>
    <name evidence="4" type="ORF">DCG58_00180</name>
</gene>
<dbReference type="EMBL" id="DMAN01000003">
    <property type="protein sequence ID" value="HAE25553.1"/>
    <property type="molecule type" value="Genomic_DNA"/>
</dbReference>
<protein>
    <recommendedName>
        <fullName evidence="3">SPOR domain-containing protein</fullName>
    </recommendedName>
</protein>
<dbReference type="InterPro" id="IPR036680">
    <property type="entry name" value="SPOR-like_sf"/>
</dbReference>
<dbReference type="Pfam" id="PF05036">
    <property type="entry name" value="SPOR"/>
    <property type="match status" value="1"/>
</dbReference>